<proteinExistence type="predicted"/>
<name>A0A315AEU6_PRUYE</name>
<dbReference type="AlphaFoldDB" id="A0A315AEU6"/>
<evidence type="ECO:0000313" key="2">
    <source>
        <dbReference type="Proteomes" id="UP000250321"/>
    </source>
</evidence>
<dbReference type="EMBL" id="PJQY01000334">
    <property type="protein sequence ID" value="PQQ12756.1"/>
    <property type="molecule type" value="Genomic_DNA"/>
</dbReference>
<gene>
    <name evidence="1" type="ORF">Pyn_23315</name>
</gene>
<comment type="caution">
    <text evidence="1">The sequence shown here is derived from an EMBL/GenBank/DDBJ whole genome shotgun (WGS) entry which is preliminary data.</text>
</comment>
<evidence type="ECO:0000313" key="1">
    <source>
        <dbReference type="EMBL" id="PQQ12756.1"/>
    </source>
</evidence>
<protein>
    <submittedName>
        <fullName evidence="1">Uncharacterized protein</fullName>
    </submittedName>
</protein>
<organism evidence="1 2">
    <name type="scientific">Prunus yedoensis var. nudiflora</name>
    <dbReference type="NCBI Taxonomy" id="2094558"/>
    <lineage>
        <taxon>Eukaryota</taxon>
        <taxon>Viridiplantae</taxon>
        <taxon>Streptophyta</taxon>
        <taxon>Embryophyta</taxon>
        <taxon>Tracheophyta</taxon>
        <taxon>Spermatophyta</taxon>
        <taxon>Magnoliopsida</taxon>
        <taxon>eudicotyledons</taxon>
        <taxon>Gunneridae</taxon>
        <taxon>Pentapetalae</taxon>
        <taxon>rosids</taxon>
        <taxon>fabids</taxon>
        <taxon>Rosales</taxon>
        <taxon>Rosaceae</taxon>
        <taxon>Amygdaloideae</taxon>
        <taxon>Amygdaleae</taxon>
        <taxon>Prunus</taxon>
    </lineage>
</organism>
<reference evidence="1 2" key="1">
    <citation type="submission" date="2018-02" db="EMBL/GenBank/DDBJ databases">
        <title>Draft genome of wild Prunus yedoensis var. nudiflora.</title>
        <authorList>
            <person name="Baek S."/>
            <person name="Kim J.-H."/>
            <person name="Choi K."/>
            <person name="Kim G.-B."/>
            <person name="Cho A."/>
            <person name="Jang H."/>
            <person name="Shin C.-H."/>
            <person name="Yu H.-J."/>
            <person name="Mun J.-H."/>
        </authorList>
    </citation>
    <scope>NUCLEOTIDE SEQUENCE [LARGE SCALE GENOMIC DNA]</scope>
    <source>
        <strain evidence="2">cv. Jeju island</strain>
        <tissue evidence="1">Leaf</tissue>
    </source>
</reference>
<accession>A0A315AEU6</accession>
<sequence>MACTKNQSLVSFSGTAEDVESQNAPFGLDGDNARVVTSLPFGKEARLMMHSFGQSSDDLGTGAEIQRQRKEAYVDVEFALTFVDI</sequence>
<dbReference type="Proteomes" id="UP000250321">
    <property type="component" value="Unassembled WGS sequence"/>
</dbReference>
<keyword evidence="2" id="KW-1185">Reference proteome</keyword>